<dbReference type="NCBIfam" id="TIGR01128">
    <property type="entry name" value="holA"/>
    <property type="match status" value="1"/>
</dbReference>
<evidence type="ECO:0000256" key="5">
    <source>
        <dbReference type="ARBA" id="ARBA00034754"/>
    </source>
</evidence>
<keyword evidence="1" id="KW-0808">Transferase</keyword>
<dbReference type="GO" id="GO:0009360">
    <property type="term" value="C:DNA polymerase III complex"/>
    <property type="evidence" value="ECO:0007669"/>
    <property type="project" value="UniProtKB-UniRule"/>
</dbReference>
<evidence type="ECO:0000256" key="1">
    <source>
        <dbReference type="ARBA" id="ARBA00022679"/>
    </source>
</evidence>
<dbReference type="SUPFAM" id="SSF52540">
    <property type="entry name" value="P-loop containing nucleoside triphosphate hydrolases"/>
    <property type="match status" value="1"/>
</dbReference>
<dbReference type="Gene3D" id="1.20.272.10">
    <property type="match status" value="1"/>
</dbReference>
<comment type="similarity">
    <text evidence="5">Belongs to the DNA polymerase HolA subunit family.</text>
</comment>
<dbReference type="EMBL" id="SHBG01000006">
    <property type="protein sequence ID" value="RZO25336.1"/>
    <property type="molecule type" value="Genomic_DNA"/>
</dbReference>
<evidence type="ECO:0000313" key="8">
    <source>
        <dbReference type="EMBL" id="RZO25336.1"/>
    </source>
</evidence>
<evidence type="ECO:0000256" key="3">
    <source>
        <dbReference type="ARBA" id="ARBA00022705"/>
    </source>
</evidence>
<protein>
    <recommendedName>
        <fullName evidence="7">DNA polymerase III subunit delta</fullName>
        <ecNumber evidence="7">2.7.7.7</ecNumber>
    </recommendedName>
</protein>
<evidence type="ECO:0000256" key="2">
    <source>
        <dbReference type="ARBA" id="ARBA00022695"/>
    </source>
</evidence>
<dbReference type="Gene3D" id="3.40.50.300">
    <property type="entry name" value="P-loop containing nucleotide triphosphate hydrolases"/>
    <property type="match status" value="1"/>
</dbReference>
<dbReference type="InterPro" id="IPR008921">
    <property type="entry name" value="DNA_pol3_clamp-load_cplx_C"/>
</dbReference>
<dbReference type="InterPro" id="IPR027417">
    <property type="entry name" value="P-loop_NTPase"/>
</dbReference>
<dbReference type="GO" id="GO:0003677">
    <property type="term" value="F:DNA binding"/>
    <property type="evidence" value="ECO:0007669"/>
    <property type="project" value="InterPro"/>
</dbReference>
<keyword evidence="3" id="KW-0235">DNA replication</keyword>
<sequence length="325" mass="37508">MICDATSIEKYIDKSPNIFFTYGPEIILRNNTTDIINNFFKQKNFTERKIITENDFSKIEQIIVENAGGSLFGSKTIIEIIHNGGKIPKEIMGIFDINEIGKFENIVISIRSSIEKINKSTKWVKLMDEHSLIIECNKLKSYEEKIWIKNQLSFMEDSDAKEYTNRISDIFSGNLVAQQNEINILKLIYSNGDNTEKIDFDSAEFLPYELEDKIIELNTKYALRIAKSIKKNDEHYGPLLVWILGKIINTSIGGHQNKNNLEKAGIWRNKIPNYLNFMKHNSLKKIVPLQKKIFQLDLASKGLSGITKDQFWQELDNMIIDLTSN</sequence>
<dbReference type="Proteomes" id="UP000315498">
    <property type="component" value="Unassembled WGS sequence"/>
</dbReference>
<dbReference type="PANTHER" id="PTHR34388:SF1">
    <property type="entry name" value="DNA POLYMERASE III SUBUNIT DELTA"/>
    <property type="match status" value="1"/>
</dbReference>
<evidence type="ECO:0000256" key="6">
    <source>
        <dbReference type="ARBA" id="ARBA00049244"/>
    </source>
</evidence>
<gene>
    <name evidence="8" type="ORF">EVA94_01075</name>
</gene>
<dbReference type="SUPFAM" id="SSF48019">
    <property type="entry name" value="post-AAA+ oligomerization domain-like"/>
    <property type="match status" value="1"/>
</dbReference>
<organism evidence="8 9">
    <name type="scientific">SAR86 cluster bacterium</name>
    <dbReference type="NCBI Taxonomy" id="2030880"/>
    <lineage>
        <taxon>Bacteria</taxon>
        <taxon>Pseudomonadati</taxon>
        <taxon>Pseudomonadota</taxon>
        <taxon>Gammaproteobacteria</taxon>
        <taxon>SAR86 cluster</taxon>
    </lineage>
</organism>
<comment type="catalytic activity">
    <reaction evidence="6">
        <text>DNA(n) + a 2'-deoxyribonucleoside 5'-triphosphate = DNA(n+1) + diphosphate</text>
        <dbReference type="Rhea" id="RHEA:22508"/>
        <dbReference type="Rhea" id="RHEA-COMP:17339"/>
        <dbReference type="Rhea" id="RHEA-COMP:17340"/>
        <dbReference type="ChEBI" id="CHEBI:33019"/>
        <dbReference type="ChEBI" id="CHEBI:61560"/>
        <dbReference type="ChEBI" id="CHEBI:173112"/>
        <dbReference type="EC" id="2.7.7.7"/>
    </reaction>
</comment>
<dbReference type="PANTHER" id="PTHR34388">
    <property type="entry name" value="DNA POLYMERASE III SUBUNIT DELTA"/>
    <property type="match status" value="1"/>
</dbReference>
<evidence type="ECO:0000313" key="9">
    <source>
        <dbReference type="Proteomes" id="UP000315498"/>
    </source>
</evidence>
<reference evidence="8 9" key="1">
    <citation type="submission" date="2019-02" db="EMBL/GenBank/DDBJ databases">
        <title>Prokaryotic population dynamics and viral predation in marine succession experiment using metagenomics: the confinement effect.</title>
        <authorList>
            <person name="Haro-Moreno J.M."/>
            <person name="Rodriguez-Valera F."/>
            <person name="Lopez-Perez M."/>
        </authorList>
    </citation>
    <scope>NUCLEOTIDE SEQUENCE [LARGE SCALE GENOMIC DNA]</scope>
    <source>
        <strain evidence="8">MED-G161</strain>
    </source>
</reference>
<dbReference type="EC" id="2.7.7.7" evidence="7"/>
<name>A0A520MVY3_9GAMM</name>
<proteinExistence type="inferred from homology"/>
<dbReference type="AlphaFoldDB" id="A0A520MVY3"/>
<evidence type="ECO:0000256" key="4">
    <source>
        <dbReference type="ARBA" id="ARBA00022932"/>
    </source>
</evidence>
<dbReference type="GO" id="GO:0003887">
    <property type="term" value="F:DNA-directed DNA polymerase activity"/>
    <property type="evidence" value="ECO:0007669"/>
    <property type="project" value="UniProtKB-UniRule"/>
</dbReference>
<dbReference type="InterPro" id="IPR005790">
    <property type="entry name" value="DNA_polIII_delta"/>
</dbReference>
<comment type="caution">
    <text evidence="8">The sequence shown here is derived from an EMBL/GenBank/DDBJ whole genome shotgun (WGS) entry which is preliminary data.</text>
</comment>
<keyword evidence="4 8" id="KW-0239">DNA-directed DNA polymerase</keyword>
<evidence type="ECO:0000256" key="7">
    <source>
        <dbReference type="NCBIfam" id="TIGR01128"/>
    </source>
</evidence>
<keyword evidence="2" id="KW-0548">Nucleotidyltransferase</keyword>
<dbReference type="GO" id="GO:0006261">
    <property type="term" value="P:DNA-templated DNA replication"/>
    <property type="evidence" value="ECO:0007669"/>
    <property type="project" value="TreeGrafter"/>
</dbReference>
<accession>A0A520MVY3</accession>